<dbReference type="InterPro" id="IPR012337">
    <property type="entry name" value="RNaseH-like_sf"/>
</dbReference>
<organism evidence="2 3">
    <name type="scientific">Lichenifustis flavocetrariae</name>
    <dbReference type="NCBI Taxonomy" id="2949735"/>
    <lineage>
        <taxon>Bacteria</taxon>
        <taxon>Pseudomonadati</taxon>
        <taxon>Pseudomonadota</taxon>
        <taxon>Alphaproteobacteria</taxon>
        <taxon>Hyphomicrobiales</taxon>
        <taxon>Lichenihabitantaceae</taxon>
        <taxon>Lichenifustis</taxon>
    </lineage>
</organism>
<dbReference type="InterPro" id="IPR036397">
    <property type="entry name" value="RNaseH_sf"/>
</dbReference>
<gene>
    <name evidence="2" type="ORF">M8523_35950</name>
</gene>
<comment type="caution">
    <text evidence="2">The sequence shown here is derived from an EMBL/GenBank/DDBJ whole genome shotgun (WGS) entry which is preliminary data.</text>
</comment>
<name>A0AA42CNW2_9HYPH</name>
<reference evidence="2" key="1">
    <citation type="submission" date="2022-05" db="EMBL/GenBank/DDBJ databases">
        <authorList>
            <person name="Pankratov T."/>
        </authorList>
    </citation>
    <scope>NUCLEOTIDE SEQUENCE</scope>
    <source>
        <strain evidence="2">BP6-180914</strain>
    </source>
</reference>
<evidence type="ECO:0000259" key="1">
    <source>
        <dbReference type="PROSITE" id="PS50994"/>
    </source>
</evidence>
<dbReference type="InterPro" id="IPR001584">
    <property type="entry name" value="Integrase_cat-core"/>
</dbReference>
<dbReference type="RefSeq" id="WP_282589601.1">
    <property type="nucleotide sequence ID" value="NZ_JAMOIM010000121.1"/>
</dbReference>
<keyword evidence="3" id="KW-1185">Reference proteome</keyword>
<dbReference type="GO" id="GO:0015074">
    <property type="term" value="P:DNA integration"/>
    <property type="evidence" value="ECO:0007669"/>
    <property type="project" value="InterPro"/>
</dbReference>
<evidence type="ECO:0000313" key="2">
    <source>
        <dbReference type="EMBL" id="MCW6513231.1"/>
    </source>
</evidence>
<dbReference type="EMBL" id="JAMOIM010000121">
    <property type="protein sequence ID" value="MCW6513231.1"/>
    <property type="molecule type" value="Genomic_DNA"/>
</dbReference>
<sequence length="389" mass="42897">MARRISMAARSELTDAVVERYQTGRRADKIQILDEFVAITGHHRKHAIRVLSKRAARPGDGAATRRRARRYGVRMCEVLVALWDASDRVCLKRLVVMMPVLLPAMERHGRVHVDDAVRAQLLAVSAATIDRLLADARAGAQTGRRRRAGQSSAVRRSVPVRTFGDWNDPPPGFVEVDFVAHSGPSASGSFIQTLVLTDIATGWTECVPVAFREGTLVIEAIARAMTLFPFPLRGVDFDNDSVFMNAPVVDWCRAQGLEVTRSRAYRKNDQAWVEQKNGAIVRRLVGYGRFEGVAAVGALARLYAAARLHTNVIQPSFKLRQKTREGARVIKLYHAPAPPADRLLLHAAVTDAAKQAVRHIQAGADPVLLIDEIRAAQDALGHWVHCQAT</sequence>
<dbReference type="Gene3D" id="3.30.420.10">
    <property type="entry name" value="Ribonuclease H-like superfamily/Ribonuclease H"/>
    <property type="match status" value="1"/>
</dbReference>
<proteinExistence type="predicted"/>
<protein>
    <submittedName>
        <fullName evidence="2">Transposase family protein</fullName>
    </submittedName>
</protein>
<dbReference type="Proteomes" id="UP001165667">
    <property type="component" value="Unassembled WGS sequence"/>
</dbReference>
<dbReference type="PROSITE" id="PS50994">
    <property type="entry name" value="INTEGRASE"/>
    <property type="match status" value="1"/>
</dbReference>
<dbReference type="SUPFAM" id="SSF53098">
    <property type="entry name" value="Ribonuclease H-like"/>
    <property type="match status" value="1"/>
</dbReference>
<feature type="domain" description="Integrase catalytic" evidence="1">
    <location>
        <begin position="166"/>
        <end position="337"/>
    </location>
</feature>
<dbReference type="GO" id="GO:0003676">
    <property type="term" value="F:nucleic acid binding"/>
    <property type="evidence" value="ECO:0007669"/>
    <property type="project" value="InterPro"/>
</dbReference>
<dbReference type="AlphaFoldDB" id="A0AA42CNW2"/>
<evidence type="ECO:0000313" key="3">
    <source>
        <dbReference type="Proteomes" id="UP001165667"/>
    </source>
</evidence>
<accession>A0AA42CNW2</accession>